<evidence type="ECO:0000256" key="1">
    <source>
        <dbReference type="ARBA" id="ARBA00002606"/>
    </source>
</evidence>
<dbReference type="InterPro" id="IPR044135">
    <property type="entry name" value="Met-tRNA-FMT_C"/>
</dbReference>
<evidence type="ECO:0000256" key="4">
    <source>
        <dbReference type="ARBA" id="ARBA00016014"/>
    </source>
</evidence>
<reference evidence="10 11" key="1">
    <citation type="journal article" date="2016" name="Nat. Commun.">
        <title>Thousands of microbial genomes shed light on interconnected biogeochemical processes in an aquifer system.</title>
        <authorList>
            <person name="Anantharaman K."/>
            <person name="Brown C.T."/>
            <person name="Hug L.A."/>
            <person name="Sharon I."/>
            <person name="Castelle C.J."/>
            <person name="Probst A.J."/>
            <person name="Thomas B.C."/>
            <person name="Singh A."/>
            <person name="Wilkins M.J."/>
            <person name="Karaoz U."/>
            <person name="Brodie E.L."/>
            <person name="Williams K.H."/>
            <person name="Hubbard S.S."/>
            <person name="Banfield J.F."/>
        </authorList>
    </citation>
    <scope>NUCLEOTIDE SEQUENCE [LARGE SCALE GENOMIC DNA]</scope>
</reference>
<dbReference type="Gene3D" id="3.10.25.10">
    <property type="entry name" value="Formyl transferase, C-terminal domain"/>
    <property type="match status" value="1"/>
</dbReference>
<comment type="similarity">
    <text evidence="2">Belongs to the Fmt family.</text>
</comment>
<proteinExistence type="inferred from homology"/>
<dbReference type="InterPro" id="IPR005793">
    <property type="entry name" value="Formyl_trans_C"/>
</dbReference>
<dbReference type="InterPro" id="IPR005794">
    <property type="entry name" value="Fmt"/>
</dbReference>
<dbReference type="SUPFAM" id="SSF50486">
    <property type="entry name" value="FMT C-terminal domain-like"/>
    <property type="match status" value="1"/>
</dbReference>
<dbReference type="PROSITE" id="PS00373">
    <property type="entry name" value="GART"/>
    <property type="match status" value="1"/>
</dbReference>
<dbReference type="SUPFAM" id="SSF53328">
    <property type="entry name" value="Formyltransferase"/>
    <property type="match status" value="1"/>
</dbReference>
<protein>
    <recommendedName>
        <fullName evidence="4">Methionyl-tRNA formyltransferase</fullName>
        <ecNumber evidence="3">2.1.2.9</ecNumber>
    </recommendedName>
</protein>
<dbReference type="PANTHER" id="PTHR11138:SF5">
    <property type="entry name" value="METHIONYL-TRNA FORMYLTRANSFERASE, MITOCHONDRIAL"/>
    <property type="match status" value="1"/>
</dbReference>
<gene>
    <name evidence="10" type="ORF">A3J46_02130</name>
</gene>
<comment type="catalytic activity">
    <reaction evidence="7">
        <text>L-methionyl-tRNA(fMet) + (6R)-10-formyltetrahydrofolate = N-formyl-L-methionyl-tRNA(fMet) + (6S)-5,6,7,8-tetrahydrofolate + H(+)</text>
        <dbReference type="Rhea" id="RHEA:24380"/>
        <dbReference type="Rhea" id="RHEA-COMP:9952"/>
        <dbReference type="Rhea" id="RHEA-COMP:9953"/>
        <dbReference type="ChEBI" id="CHEBI:15378"/>
        <dbReference type="ChEBI" id="CHEBI:57453"/>
        <dbReference type="ChEBI" id="CHEBI:78530"/>
        <dbReference type="ChEBI" id="CHEBI:78844"/>
        <dbReference type="ChEBI" id="CHEBI:195366"/>
        <dbReference type="EC" id="2.1.2.9"/>
    </reaction>
</comment>
<dbReference type="InterPro" id="IPR011034">
    <property type="entry name" value="Formyl_transferase-like_C_sf"/>
</dbReference>
<dbReference type="CDD" id="cd08704">
    <property type="entry name" value="Met_tRNA_FMT_C"/>
    <property type="match status" value="1"/>
</dbReference>
<sequence length="289" mass="32684">MHNKDLKIIFFGDTEFSEPSRQALVKNEYNITVISKKDGSLKDEKFFEYFKGLNPDICIVADYGRIIPAHYLEIPKFGFINIHPSLLPKYRGPSPIQTTIINGDMETGVTIIKVDAEVDHGDILSSIKYQVSRGKKYKDTESDLAGLGAKLLTETLPKYLSGEIKPQEQDHSQATYTKMLVRQDGRIDWGQPAEKIYDLIRAISHEPGTWTLLRQAQGQAKILNIKEADVLEKGVQEQPGIVVNVDNEIVVATGKWYLILKTVQLEGKRETDVKAFINGYRDFLNSKLE</sequence>
<evidence type="ECO:0000256" key="2">
    <source>
        <dbReference type="ARBA" id="ARBA00010699"/>
    </source>
</evidence>
<evidence type="ECO:0000256" key="3">
    <source>
        <dbReference type="ARBA" id="ARBA00012261"/>
    </source>
</evidence>
<dbReference type="Gene3D" id="3.40.50.170">
    <property type="entry name" value="Formyl transferase, N-terminal domain"/>
    <property type="match status" value="1"/>
</dbReference>
<dbReference type="InterPro" id="IPR001555">
    <property type="entry name" value="GART_AS"/>
</dbReference>
<comment type="function">
    <text evidence="1">Attaches a formyl group to the free amino group of methionyl-tRNA(fMet). The formyl group appears to play a dual role in the initiator identity of N-formylmethionyl-tRNA by promoting its recognition by IF2 and preventing the misappropriation of this tRNA by the elongation apparatus.</text>
</comment>
<evidence type="ECO:0000313" key="11">
    <source>
        <dbReference type="Proteomes" id="UP000177167"/>
    </source>
</evidence>
<dbReference type="NCBIfam" id="TIGR00460">
    <property type="entry name" value="fmt"/>
    <property type="match status" value="1"/>
</dbReference>
<dbReference type="PANTHER" id="PTHR11138">
    <property type="entry name" value="METHIONYL-TRNA FORMYLTRANSFERASE"/>
    <property type="match status" value="1"/>
</dbReference>
<dbReference type="InterPro" id="IPR002376">
    <property type="entry name" value="Formyl_transf_N"/>
</dbReference>
<name>A0A1F8FB83_9BACT</name>
<dbReference type="InterPro" id="IPR041711">
    <property type="entry name" value="Met-tRNA-FMT_N"/>
</dbReference>
<evidence type="ECO:0000256" key="5">
    <source>
        <dbReference type="ARBA" id="ARBA00022679"/>
    </source>
</evidence>
<evidence type="ECO:0000259" key="8">
    <source>
        <dbReference type="Pfam" id="PF00551"/>
    </source>
</evidence>
<dbReference type="Pfam" id="PF00551">
    <property type="entry name" value="Formyl_trans_N"/>
    <property type="match status" value="1"/>
</dbReference>
<dbReference type="EMBL" id="MGJP01000008">
    <property type="protein sequence ID" value="OGN10392.1"/>
    <property type="molecule type" value="Genomic_DNA"/>
</dbReference>
<dbReference type="InterPro" id="IPR036477">
    <property type="entry name" value="Formyl_transf_N_sf"/>
</dbReference>
<dbReference type="CDD" id="cd08646">
    <property type="entry name" value="FMT_core_Met-tRNA-FMT_N"/>
    <property type="match status" value="1"/>
</dbReference>
<dbReference type="GO" id="GO:0005829">
    <property type="term" value="C:cytosol"/>
    <property type="evidence" value="ECO:0007669"/>
    <property type="project" value="TreeGrafter"/>
</dbReference>
<keyword evidence="6" id="KW-0648">Protein biosynthesis</keyword>
<evidence type="ECO:0000313" key="10">
    <source>
        <dbReference type="EMBL" id="OGN10392.1"/>
    </source>
</evidence>
<feature type="domain" description="Formyl transferase N-terminal" evidence="8">
    <location>
        <begin position="38"/>
        <end position="155"/>
    </location>
</feature>
<dbReference type="EC" id="2.1.2.9" evidence="3"/>
<keyword evidence="5 10" id="KW-0808">Transferase</keyword>
<dbReference type="Proteomes" id="UP000177167">
    <property type="component" value="Unassembled WGS sequence"/>
</dbReference>
<dbReference type="GO" id="GO:0004479">
    <property type="term" value="F:methionyl-tRNA formyltransferase activity"/>
    <property type="evidence" value="ECO:0007669"/>
    <property type="project" value="UniProtKB-EC"/>
</dbReference>
<organism evidence="10 11">
    <name type="scientific">Candidatus Yanofskybacteria bacterium RIFCSPHIGHO2_02_FULL_41_11</name>
    <dbReference type="NCBI Taxonomy" id="1802675"/>
    <lineage>
        <taxon>Bacteria</taxon>
        <taxon>Candidatus Yanofskyibacteriota</taxon>
    </lineage>
</organism>
<dbReference type="Pfam" id="PF02911">
    <property type="entry name" value="Formyl_trans_C"/>
    <property type="match status" value="1"/>
</dbReference>
<comment type="caution">
    <text evidence="10">The sequence shown here is derived from an EMBL/GenBank/DDBJ whole genome shotgun (WGS) entry which is preliminary data.</text>
</comment>
<feature type="domain" description="Formyl transferase C-terminal" evidence="9">
    <location>
        <begin position="182"/>
        <end position="281"/>
    </location>
</feature>
<evidence type="ECO:0000256" key="7">
    <source>
        <dbReference type="ARBA" id="ARBA00048558"/>
    </source>
</evidence>
<evidence type="ECO:0000256" key="6">
    <source>
        <dbReference type="ARBA" id="ARBA00022917"/>
    </source>
</evidence>
<dbReference type="InterPro" id="IPR037022">
    <property type="entry name" value="Formyl_trans_C_sf"/>
</dbReference>
<dbReference type="AlphaFoldDB" id="A0A1F8FB83"/>
<evidence type="ECO:0000259" key="9">
    <source>
        <dbReference type="Pfam" id="PF02911"/>
    </source>
</evidence>
<accession>A0A1F8FB83</accession>